<feature type="domain" description="Integrase SAM-like N-terminal" evidence="2">
    <location>
        <begin position="4"/>
        <end position="44"/>
    </location>
</feature>
<dbReference type="InterPro" id="IPR004107">
    <property type="entry name" value="Integrase_SAM-like_N"/>
</dbReference>
<evidence type="ECO:0000259" key="2">
    <source>
        <dbReference type="Pfam" id="PF14659"/>
    </source>
</evidence>
<dbReference type="Gene3D" id="1.10.150.130">
    <property type="match status" value="1"/>
</dbReference>
<gene>
    <name evidence="3" type="ORF">ACFFJ8_19460</name>
</gene>
<protein>
    <submittedName>
        <fullName evidence="3">N-terminal phage integrase SAM-like domain-containing protein</fullName>
    </submittedName>
</protein>
<dbReference type="SUPFAM" id="SSF56349">
    <property type="entry name" value="DNA breaking-rejoining enzymes"/>
    <property type="match status" value="1"/>
</dbReference>
<sequence>MQELEKKTLSIYLRILNNRILPAIGHLRLDQVKPLHVASLISELGKEGTGKTGKMESFLREPFNTCTEY</sequence>
<reference evidence="3 4" key="1">
    <citation type="submission" date="2024-09" db="EMBL/GenBank/DDBJ databases">
        <authorList>
            <person name="Sun Q."/>
            <person name="Mori K."/>
        </authorList>
    </citation>
    <scope>NUCLEOTIDE SEQUENCE [LARGE SCALE GENOMIC DNA]</scope>
    <source>
        <strain evidence="3 4">CCM 4839</strain>
    </source>
</reference>
<dbReference type="EMBL" id="JBHLVF010000034">
    <property type="protein sequence ID" value="MFC0393536.1"/>
    <property type="molecule type" value="Genomic_DNA"/>
</dbReference>
<dbReference type="Proteomes" id="UP001589818">
    <property type="component" value="Unassembled WGS sequence"/>
</dbReference>
<keyword evidence="1" id="KW-0238">DNA-binding</keyword>
<keyword evidence="4" id="KW-1185">Reference proteome</keyword>
<evidence type="ECO:0000313" key="4">
    <source>
        <dbReference type="Proteomes" id="UP001589818"/>
    </source>
</evidence>
<dbReference type="Pfam" id="PF14659">
    <property type="entry name" value="Phage_int_SAM_3"/>
    <property type="match status" value="1"/>
</dbReference>
<evidence type="ECO:0000256" key="1">
    <source>
        <dbReference type="ARBA" id="ARBA00023125"/>
    </source>
</evidence>
<evidence type="ECO:0000313" key="3">
    <source>
        <dbReference type="EMBL" id="MFC0393536.1"/>
    </source>
</evidence>
<dbReference type="InterPro" id="IPR011010">
    <property type="entry name" value="DNA_brk_join_enz"/>
</dbReference>
<proteinExistence type="predicted"/>
<accession>A0ABV6JCL6</accession>
<comment type="caution">
    <text evidence="3">The sequence shown here is derived from an EMBL/GenBank/DDBJ whole genome shotgun (WGS) entry which is preliminary data.</text>
</comment>
<dbReference type="InterPro" id="IPR010998">
    <property type="entry name" value="Integrase_recombinase_N"/>
</dbReference>
<organism evidence="3 4">
    <name type="scientific">Paenibacillus mendelii</name>
    <dbReference type="NCBI Taxonomy" id="206163"/>
    <lineage>
        <taxon>Bacteria</taxon>
        <taxon>Bacillati</taxon>
        <taxon>Bacillota</taxon>
        <taxon>Bacilli</taxon>
        <taxon>Bacillales</taxon>
        <taxon>Paenibacillaceae</taxon>
        <taxon>Paenibacillus</taxon>
    </lineage>
</organism>
<dbReference type="RefSeq" id="WP_256555406.1">
    <property type="nucleotide sequence ID" value="NZ_JANHOF010000008.1"/>
</dbReference>
<name>A0ABV6JCL6_9BACL</name>